<dbReference type="InterPro" id="IPR004710">
    <property type="entry name" value="Bilac:Na_transpt"/>
</dbReference>
<accession>A0ABP2TC31</accession>
<keyword evidence="1" id="KW-1133">Transmembrane helix</keyword>
<evidence type="ECO:0000313" key="2">
    <source>
        <dbReference type="EMBL" id="EMN01663.1"/>
    </source>
</evidence>
<gene>
    <name evidence="2" type="ORF">LEP1GSC035_0216</name>
</gene>
<evidence type="ECO:0000313" key="3">
    <source>
        <dbReference type="Proteomes" id="UP000012099"/>
    </source>
</evidence>
<dbReference type="Proteomes" id="UP000012099">
    <property type="component" value="Unassembled WGS sequence"/>
</dbReference>
<sequence length="76" mass="8506">MGYYFSKLMRLDERDSRCISIETGIQNSGLGLVLIFAFFEGQGSMAIIAATWGIWHAIAGVTLAWFWSKKTSIIKT</sequence>
<dbReference type="InterPro" id="IPR038770">
    <property type="entry name" value="Na+/solute_symporter_sf"/>
</dbReference>
<dbReference type="Gene3D" id="1.20.1530.20">
    <property type="match status" value="1"/>
</dbReference>
<keyword evidence="1" id="KW-0812">Transmembrane</keyword>
<name>A0ABP2TC31_9LEPT</name>
<feature type="transmembrane region" description="Helical" evidence="1">
    <location>
        <begin position="45"/>
        <end position="67"/>
    </location>
</feature>
<protein>
    <submittedName>
        <fullName evidence="2">Uncharacterized protein</fullName>
    </submittedName>
</protein>
<reference evidence="2 3" key="1">
    <citation type="submission" date="2013-01" db="EMBL/GenBank/DDBJ databases">
        <authorList>
            <person name="Harkins D.M."/>
            <person name="Durkin A.S."/>
            <person name="Brinkac L.M."/>
            <person name="Haft D.H."/>
            <person name="Selengut J.D."/>
            <person name="Sanka R."/>
            <person name="DePew J."/>
            <person name="Purushe J."/>
            <person name="Whelen A.C."/>
            <person name="Vinetz J.M."/>
            <person name="Sutton G.G."/>
            <person name="Nierman W.C."/>
            <person name="Fouts D.E."/>
        </authorList>
    </citation>
    <scope>NUCLEOTIDE SEQUENCE [LARGE SCALE GENOMIC DNA]</scope>
    <source>
        <strain evidence="2 3">2007001578</strain>
    </source>
</reference>
<evidence type="ECO:0000256" key="1">
    <source>
        <dbReference type="SAM" id="Phobius"/>
    </source>
</evidence>
<organism evidence="2 3">
    <name type="scientific">Leptospira noguchii str. 2007001578</name>
    <dbReference type="NCBI Taxonomy" id="1049974"/>
    <lineage>
        <taxon>Bacteria</taxon>
        <taxon>Pseudomonadati</taxon>
        <taxon>Spirochaetota</taxon>
        <taxon>Spirochaetia</taxon>
        <taxon>Leptospirales</taxon>
        <taxon>Leptospiraceae</taxon>
        <taxon>Leptospira</taxon>
    </lineage>
</organism>
<keyword evidence="1" id="KW-0472">Membrane</keyword>
<dbReference type="PANTHER" id="PTHR10361:SF28">
    <property type="entry name" value="P3 PROTEIN-RELATED"/>
    <property type="match status" value="1"/>
</dbReference>
<dbReference type="PANTHER" id="PTHR10361">
    <property type="entry name" value="SODIUM-BILE ACID COTRANSPORTER"/>
    <property type="match status" value="1"/>
</dbReference>
<comment type="caution">
    <text evidence="2">The sequence shown here is derived from an EMBL/GenBank/DDBJ whole genome shotgun (WGS) entry which is preliminary data.</text>
</comment>
<proteinExistence type="predicted"/>
<keyword evidence="3" id="KW-1185">Reference proteome</keyword>
<dbReference type="EMBL" id="AHMH02000048">
    <property type="protein sequence ID" value="EMN01663.1"/>
    <property type="molecule type" value="Genomic_DNA"/>
</dbReference>